<evidence type="ECO:0000313" key="1">
    <source>
        <dbReference type="EMBL" id="GAG33954.1"/>
    </source>
</evidence>
<reference evidence="1" key="1">
    <citation type="journal article" date="2014" name="Front. Microbiol.">
        <title>High frequency of phylogenetically diverse reductive dehalogenase-homologous genes in deep subseafloor sedimentary metagenomes.</title>
        <authorList>
            <person name="Kawai M."/>
            <person name="Futagami T."/>
            <person name="Toyoda A."/>
            <person name="Takaki Y."/>
            <person name="Nishi S."/>
            <person name="Hori S."/>
            <person name="Arai W."/>
            <person name="Tsubouchi T."/>
            <person name="Morono Y."/>
            <person name="Uchiyama I."/>
            <person name="Ito T."/>
            <person name="Fujiyama A."/>
            <person name="Inagaki F."/>
            <person name="Takami H."/>
        </authorList>
    </citation>
    <scope>NUCLEOTIDE SEQUENCE</scope>
    <source>
        <strain evidence="1">Expedition CK06-06</strain>
    </source>
</reference>
<sequence length="240" mass="27779">RKDIVNFFLKKGMLVSNDMFDYLEDEKNLSGFCKLIEDKKHENITVLSKKIKEILDYKQPLLEQVPSREKTDIIKKTEPEGNVKIVFSYNRVPKKREANDFIQYFNNRYQAIEKILKQRQELQNITSINRVLNKKDREQLSVIGLVRDKHYTKNGNCILTVEDRTGYTKILANKNKPDLFKIAKEVVLDDVIGVVGVNGDNIIFASNLLFPDIPSTKEIKKANEEVYAIFLSDLHVGSKN</sequence>
<organism evidence="1">
    <name type="scientific">marine sediment metagenome</name>
    <dbReference type="NCBI Taxonomy" id="412755"/>
    <lineage>
        <taxon>unclassified sequences</taxon>
        <taxon>metagenomes</taxon>
        <taxon>ecological metagenomes</taxon>
    </lineage>
</organism>
<comment type="caution">
    <text evidence="1">The sequence shown here is derived from an EMBL/GenBank/DDBJ whole genome shotgun (WGS) entry which is preliminary data.</text>
</comment>
<dbReference type="AlphaFoldDB" id="X0WSQ1"/>
<gene>
    <name evidence="1" type="ORF">S01H1_74073</name>
</gene>
<dbReference type="InterPro" id="IPR012340">
    <property type="entry name" value="NA-bd_OB-fold"/>
</dbReference>
<accession>X0WSQ1</accession>
<protein>
    <recommendedName>
        <fullName evidence="2">OB domain-containing protein</fullName>
    </recommendedName>
</protein>
<evidence type="ECO:0008006" key="2">
    <source>
        <dbReference type="Google" id="ProtNLM"/>
    </source>
</evidence>
<name>X0WSQ1_9ZZZZ</name>
<dbReference type="Gene3D" id="2.40.50.140">
    <property type="entry name" value="Nucleic acid-binding proteins"/>
    <property type="match status" value="1"/>
</dbReference>
<feature type="non-terminal residue" evidence="1">
    <location>
        <position position="1"/>
    </location>
</feature>
<dbReference type="EMBL" id="BARS01049526">
    <property type="protein sequence ID" value="GAG33954.1"/>
    <property type="molecule type" value="Genomic_DNA"/>
</dbReference>
<feature type="non-terminal residue" evidence="1">
    <location>
        <position position="240"/>
    </location>
</feature>
<proteinExistence type="predicted"/>